<dbReference type="InterPro" id="IPR012759">
    <property type="entry name" value="RNA_pol_sigma_RpoH_proteobac"/>
</dbReference>
<dbReference type="InterPro" id="IPR013324">
    <property type="entry name" value="RNA_pol_sigma_r3/r4-like"/>
</dbReference>
<evidence type="ECO:0000256" key="8">
    <source>
        <dbReference type="NCBIfam" id="TIGR02392"/>
    </source>
</evidence>
<proteinExistence type="inferred from homology"/>
<dbReference type="PANTHER" id="PTHR30376">
    <property type="entry name" value="SIGMA FACTOR RPOH HEAT SHOCK RELATED"/>
    <property type="match status" value="1"/>
</dbReference>
<dbReference type="InterPro" id="IPR009042">
    <property type="entry name" value="RNA_pol_sigma70_r1_2"/>
</dbReference>
<dbReference type="Gene3D" id="1.20.140.160">
    <property type="match status" value="1"/>
</dbReference>
<evidence type="ECO:0000256" key="4">
    <source>
        <dbReference type="ARBA" id="ARBA00023016"/>
    </source>
</evidence>
<sequence length="304" mass="34232">MASEGGQVMSIKSALPAIHSEAGLSRYLQEIRSFPLLDASEEVMYARRLRDSGDREAAYRLVTSHLRLAAKIALKYRRYGLPIADLISEANVGLMLAVRRFDPEKGFRLATYAAWWIKASVQEFVLRSWSLVKLGTTAAQKKLFFNLQKLKRRLGTPDDGELSPEQVKQISDHLQVKQTDVVEMNGRIRGDMTLNVQLSDEEGEQWQDRVADSSPDPETLLVEAGDRERKKAALSEALCALSPRERTIVEARYMADEQRTLDDLANTFGISRERIRQIEQRALQRIKSMLCARLPELAAASASA</sequence>
<organism evidence="10 11">
    <name type="scientific">Bradyrhizobium elkanii</name>
    <dbReference type="NCBI Taxonomy" id="29448"/>
    <lineage>
        <taxon>Bacteria</taxon>
        <taxon>Pseudomonadati</taxon>
        <taxon>Pseudomonadota</taxon>
        <taxon>Alphaproteobacteria</taxon>
        <taxon>Hyphomicrobiales</taxon>
        <taxon>Nitrobacteraceae</taxon>
        <taxon>Bradyrhizobium</taxon>
    </lineage>
</organism>
<evidence type="ECO:0000256" key="1">
    <source>
        <dbReference type="ARBA" id="ARBA00007788"/>
    </source>
</evidence>
<dbReference type="InterPro" id="IPR007627">
    <property type="entry name" value="RNA_pol_sigma70_r2"/>
</dbReference>
<keyword evidence="6" id="KW-0238">DNA-binding</keyword>
<dbReference type="InterPro" id="IPR013325">
    <property type="entry name" value="RNA_pol_sigma_r2"/>
</dbReference>
<name>A0A4U6RM86_BRAEL</name>
<dbReference type="NCBIfam" id="NF005143">
    <property type="entry name" value="PRK06596.1"/>
    <property type="match status" value="1"/>
</dbReference>
<dbReference type="Pfam" id="PF00140">
    <property type="entry name" value="Sigma70_r1_2"/>
    <property type="match status" value="1"/>
</dbReference>
<keyword evidence="2" id="KW-0963">Cytoplasm</keyword>
<dbReference type="InterPro" id="IPR050813">
    <property type="entry name" value="Sigma-70_Factor"/>
</dbReference>
<dbReference type="CDD" id="cd06171">
    <property type="entry name" value="Sigma70_r4"/>
    <property type="match status" value="1"/>
</dbReference>
<keyword evidence="4" id="KW-0346">Stress response</keyword>
<dbReference type="NCBIfam" id="TIGR02937">
    <property type="entry name" value="sigma70-ECF"/>
    <property type="match status" value="1"/>
</dbReference>
<protein>
    <recommendedName>
        <fullName evidence="8">RNA polymerase sigma factor RpoH</fullName>
    </recommendedName>
</protein>
<evidence type="ECO:0000259" key="9">
    <source>
        <dbReference type="PROSITE" id="PS00716"/>
    </source>
</evidence>
<accession>A0A4U6RM86</accession>
<evidence type="ECO:0000256" key="7">
    <source>
        <dbReference type="ARBA" id="ARBA00023163"/>
    </source>
</evidence>
<keyword evidence="3" id="KW-0805">Transcription regulation</keyword>
<dbReference type="Proteomes" id="UP000305095">
    <property type="component" value="Unassembled WGS sequence"/>
</dbReference>
<dbReference type="InterPro" id="IPR007630">
    <property type="entry name" value="RNA_pol_sigma70_r4"/>
</dbReference>
<dbReference type="PIRSF" id="PIRSF000770">
    <property type="entry name" value="RNA_pol_sigma-SigE/K"/>
    <property type="match status" value="1"/>
</dbReference>
<dbReference type="InterPro" id="IPR014284">
    <property type="entry name" value="RNA_pol_sigma-70_dom"/>
</dbReference>
<dbReference type="InterPro" id="IPR000943">
    <property type="entry name" value="RNA_pol_sigma70"/>
</dbReference>
<comment type="similarity">
    <text evidence="1">Belongs to the sigma-70 factor family.</text>
</comment>
<dbReference type="GO" id="GO:0003677">
    <property type="term" value="F:DNA binding"/>
    <property type="evidence" value="ECO:0007669"/>
    <property type="project" value="UniProtKB-KW"/>
</dbReference>
<dbReference type="Pfam" id="PF04542">
    <property type="entry name" value="Sigma70_r2"/>
    <property type="match status" value="1"/>
</dbReference>
<keyword evidence="7" id="KW-0804">Transcription</keyword>
<dbReference type="GO" id="GO:0016987">
    <property type="term" value="F:sigma factor activity"/>
    <property type="evidence" value="ECO:0007669"/>
    <property type="project" value="UniProtKB-UniRule"/>
</dbReference>
<dbReference type="EMBL" id="SZZP01000030">
    <property type="protein sequence ID" value="TKV73866.1"/>
    <property type="molecule type" value="Genomic_DNA"/>
</dbReference>
<reference evidence="10 11" key="1">
    <citation type="submission" date="2019-05" db="EMBL/GenBank/DDBJ databases">
        <title>Draft Genome of Bradyrhizobium elkanii strain SEMIA 938, Used in Commercial Inoculants for Lupinus spp. in Brazil.</title>
        <authorList>
            <person name="Hungria M."/>
            <person name="Delamuta J.R.M."/>
            <person name="Ribeiro R.A."/>
            <person name="Nogueira M.A."/>
        </authorList>
    </citation>
    <scope>NUCLEOTIDE SEQUENCE [LARGE SCALE GENOMIC DNA]</scope>
    <source>
        <strain evidence="10 11">Semia 938</strain>
    </source>
</reference>
<dbReference type="PROSITE" id="PS00716">
    <property type="entry name" value="SIGMA70_2"/>
    <property type="match status" value="1"/>
</dbReference>
<dbReference type="Gene3D" id="1.20.120.1810">
    <property type="match status" value="1"/>
</dbReference>
<dbReference type="GO" id="GO:0006352">
    <property type="term" value="P:DNA-templated transcription initiation"/>
    <property type="evidence" value="ECO:0007669"/>
    <property type="project" value="UniProtKB-UniRule"/>
</dbReference>
<dbReference type="PRINTS" id="PR00046">
    <property type="entry name" value="SIGMA70FCT"/>
</dbReference>
<gene>
    <name evidence="10" type="primary">rpoH</name>
    <name evidence="10" type="ORF">FDV58_34970</name>
</gene>
<feature type="domain" description="RNA polymerase sigma-70" evidence="9">
    <location>
        <begin position="260"/>
        <end position="286"/>
    </location>
</feature>
<keyword evidence="5" id="KW-0731">Sigma factor</keyword>
<dbReference type="Pfam" id="PF04545">
    <property type="entry name" value="Sigma70_r4"/>
    <property type="match status" value="1"/>
</dbReference>
<dbReference type="PANTHER" id="PTHR30376:SF3">
    <property type="entry name" value="RNA POLYMERASE SIGMA FACTOR RPOH"/>
    <property type="match status" value="1"/>
</dbReference>
<evidence type="ECO:0000313" key="11">
    <source>
        <dbReference type="Proteomes" id="UP000305095"/>
    </source>
</evidence>
<dbReference type="AlphaFoldDB" id="A0A4U6RM86"/>
<evidence type="ECO:0000256" key="5">
    <source>
        <dbReference type="ARBA" id="ARBA00023082"/>
    </source>
</evidence>
<evidence type="ECO:0000313" key="10">
    <source>
        <dbReference type="EMBL" id="TKV73866.1"/>
    </source>
</evidence>
<dbReference type="SUPFAM" id="SSF88659">
    <property type="entry name" value="Sigma3 and sigma4 domains of RNA polymerase sigma factors"/>
    <property type="match status" value="1"/>
</dbReference>
<evidence type="ECO:0000256" key="2">
    <source>
        <dbReference type="ARBA" id="ARBA00022490"/>
    </source>
</evidence>
<evidence type="ECO:0000256" key="3">
    <source>
        <dbReference type="ARBA" id="ARBA00023015"/>
    </source>
</evidence>
<dbReference type="SUPFAM" id="SSF88946">
    <property type="entry name" value="Sigma2 domain of RNA polymerase sigma factors"/>
    <property type="match status" value="1"/>
</dbReference>
<evidence type="ECO:0000256" key="6">
    <source>
        <dbReference type="ARBA" id="ARBA00023125"/>
    </source>
</evidence>
<comment type="caution">
    <text evidence="10">The sequence shown here is derived from an EMBL/GenBank/DDBJ whole genome shotgun (WGS) entry which is preliminary data.</text>
</comment>
<dbReference type="NCBIfam" id="TIGR02392">
    <property type="entry name" value="rpoH_proteo"/>
    <property type="match status" value="1"/>
</dbReference>